<protein>
    <submittedName>
        <fullName evidence="2">Uncharacterized protein</fullName>
    </submittedName>
</protein>
<feature type="transmembrane region" description="Helical" evidence="1">
    <location>
        <begin position="23"/>
        <end position="43"/>
    </location>
</feature>
<dbReference type="EMBL" id="MNPL01011104">
    <property type="protein sequence ID" value="OQR72756.1"/>
    <property type="molecule type" value="Genomic_DNA"/>
</dbReference>
<sequence length="270" mass="28989">MSNLRVAIYSRTNETAFSSTPHIVIYLFDAFSSLGQLLAATVVHMHQPDKGSLLYIAGGTTLAATVIFCSVLAFLPLPPATALTASKCQVTLAGIGVFSSVALTSFALRNIPHLHPDFDQSIDETSGRHRVGLFHITFTLSRFVAVFLSLRVSSCSFWFYSALLTVLSILLLNFKAQCNTSVAVLVFGSFAGPLHPSSLSSLTNSGPVSPLNVILLVLATQLAECIRLLKTDAIHIVLMVLAVLCLASGVLKRLGTTCTWRPDVIVKMIP</sequence>
<dbReference type="OrthoDB" id="10491570at2759"/>
<feature type="transmembrane region" description="Helical" evidence="1">
    <location>
        <begin position="89"/>
        <end position="111"/>
    </location>
</feature>
<feature type="transmembrane region" description="Helical" evidence="1">
    <location>
        <begin position="181"/>
        <end position="202"/>
    </location>
</feature>
<dbReference type="AlphaFoldDB" id="A0A1V9XH46"/>
<keyword evidence="3" id="KW-1185">Reference proteome</keyword>
<evidence type="ECO:0000256" key="1">
    <source>
        <dbReference type="SAM" id="Phobius"/>
    </source>
</evidence>
<organism evidence="2 3">
    <name type="scientific">Tropilaelaps mercedesae</name>
    <dbReference type="NCBI Taxonomy" id="418985"/>
    <lineage>
        <taxon>Eukaryota</taxon>
        <taxon>Metazoa</taxon>
        <taxon>Ecdysozoa</taxon>
        <taxon>Arthropoda</taxon>
        <taxon>Chelicerata</taxon>
        <taxon>Arachnida</taxon>
        <taxon>Acari</taxon>
        <taxon>Parasitiformes</taxon>
        <taxon>Mesostigmata</taxon>
        <taxon>Gamasina</taxon>
        <taxon>Dermanyssoidea</taxon>
        <taxon>Laelapidae</taxon>
        <taxon>Tropilaelaps</taxon>
    </lineage>
</organism>
<proteinExistence type="predicted"/>
<feature type="transmembrane region" description="Helical" evidence="1">
    <location>
        <begin position="157"/>
        <end position="174"/>
    </location>
</feature>
<keyword evidence="1" id="KW-1133">Transmembrane helix</keyword>
<feature type="transmembrane region" description="Helical" evidence="1">
    <location>
        <begin position="233"/>
        <end position="251"/>
    </location>
</feature>
<gene>
    <name evidence="2" type="ORF">BIW11_10183</name>
</gene>
<feature type="transmembrane region" description="Helical" evidence="1">
    <location>
        <begin position="132"/>
        <end position="151"/>
    </location>
</feature>
<feature type="transmembrane region" description="Helical" evidence="1">
    <location>
        <begin position="55"/>
        <end position="77"/>
    </location>
</feature>
<comment type="caution">
    <text evidence="2">The sequence shown here is derived from an EMBL/GenBank/DDBJ whole genome shotgun (WGS) entry which is preliminary data.</text>
</comment>
<reference evidence="2 3" key="1">
    <citation type="journal article" date="2017" name="Gigascience">
        <title>Draft genome of the honey bee ectoparasitic mite, Tropilaelaps mercedesae, is shaped by the parasitic life history.</title>
        <authorList>
            <person name="Dong X."/>
            <person name="Armstrong S.D."/>
            <person name="Xia D."/>
            <person name="Makepeace B.L."/>
            <person name="Darby A.C."/>
            <person name="Kadowaki T."/>
        </authorList>
    </citation>
    <scope>NUCLEOTIDE SEQUENCE [LARGE SCALE GENOMIC DNA]</scope>
    <source>
        <strain evidence="2">Wuxi-XJTLU</strain>
    </source>
</reference>
<accession>A0A1V9XH46</accession>
<keyword evidence="1" id="KW-0472">Membrane</keyword>
<keyword evidence="1" id="KW-0812">Transmembrane</keyword>
<dbReference type="Proteomes" id="UP000192247">
    <property type="component" value="Unassembled WGS sequence"/>
</dbReference>
<evidence type="ECO:0000313" key="3">
    <source>
        <dbReference type="Proteomes" id="UP000192247"/>
    </source>
</evidence>
<dbReference type="InParanoid" id="A0A1V9XH46"/>
<name>A0A1V9XH46_9ACAR</name>
<evidence type="ECO:0000313" key="2">
    <source>
        <dbReference type="EMBL" id="OQR72756.1"/>
    </source>
</evidence>